<dbReference type="EMBL" id="JACHIN010000023">
    <property type="protein sequence ID" value="MBB5084511.1"/>
    <property type="molecule type" value="Genomic_DNA"/>
</dbReference>
<evidence type="ECO:0000313" key="6">
    <source>
        <dbReference type="EMBL" id="MBB5084511.1"/>
    </source>
</evidence>
<dbReference type="InterPro" id="IPR036661">
    <property type="entry name" value="Luciferase-like_sf"/>
</dbReference>
<dbReference type="InterPro" id="IPR011251">
    <property type="entry name" value="Luciferase-like_dom"/>
</dbReference>
<dbReference type="GO" id="GO:0008726">
    <property type="term" value="F:alkanesulfonate monooxygenase activity"/>
    <property type="evidence" value="ECO:0007669"/>
    <property type="project" value="TreeGrafter"/>
</dbReference>
<dbReference type="Proteomes" id="UP000568380">
    <property type="component" value="Unassembled WGS sequence"/>
</dbReference>
<dbReference type="PANTHER" id="PTHR42847:SF4">
    <property type="entry name" value="ALKANESULFONATE MONOOXYGENASE-RELATED"/>
    <property type="match status" value="1"/>
</dbReference>
<dbReference type="Gene3D" id="3.20.20.30">
    <property type="entry name" value="Luciferase-like domain"/>
    <property type="match status" value="1"/>
</dbReference>
<dbReference type="Pfam" id="PF00296">
    <property type="entry name" value="Bac_luciferase"/>
    <property type="match status" value="1"/>
</dbReference>
<keyword evidence="4 6" id="KW-0503">Monooxygenase</keyword>
<dbReference type="SUPFAM" id="SSF51679">
    <property type="entry name" value="Bacterial luciferase-like"/>
    <property type="match status" value="1"/>
</dbReference>
<keyword evidence="3" id="KW-0560">Oxidoreductase</keyword>
<dbReference type="PANTHER" id="PTHR42847">
    <property type="entry name" value="ALKANESULFONATE MONOOXYGENASE"/>
    <property type="match status" value="1"/>
</dbReference>
<dbReference type="GO" id="GO:0046306">
    <property type="term" value="P:alkanesulfonate catabolic process"/>
    <property type="evidence" value="ECO:0007669"/>
    <property type="project" value="TreeGrafter"/>
</dbReference>
<reference evidence="6 7" key="1">
    <citation type="submission" date="2020-08" db="EMBL/GenBank/DDBJ databases">
        <title>Genomic Encyclopedia of Type Strains, Phase IV (KMG-IV): sequencing the most valuable type-strain genomes for metagenomic binning, comparative biology and taxonomic classification.</title>
        <authorList>
            <person name="Goeker M."/>
        </authorList>
    </citation>
    <scope>NUCLEOTIDE SEQUENCE [LARGE SCALE GENOMIC DNA]</scope>
    <source>
        <strain evidence="6 7">DSM 45385</strain>
    </source>
</reference>
<keyword evidence="1" id="KW-0285">Flavoprotein</keyword>
<gene>
    <name evidence="6" type="ORF">HNR40_010020</name>
</gene>
<dbReference type="InterPro" id="IPR050172">
    <property type="entry name" value="SsuD_RutA_monooxygenase"/>
</dbReference>
<name>A0A7W8ADW1_9ACTN</name>
<evidence type="ECO:0000256" key="1">
    <source>
        <dbReference type="ARBA" id="ARBA00022630"/>
    </source>
</evidence>
<organism evidence="6 7">
    <name type="scientific">Nonomuraea endophytica</name>
    <dbReference type="NCBI Taxonomy" id="714136"/>
    <lineage>
        <taxon>Bacteria</taxon>
        <taxon>Bacillati</taxon>
        <taxon>Actinomycetota</taxon>
        <taxon>Actinomycetes</taxon>
        <taxon>Streptosporangiales</taxon>
        <taxon>Streptosporangiaceae</taxon>
        <taxon>Nonomuraea</taxon>
    </lineage>
</organism>
<evidence type="ECO:0000256" key="4">
    <source>
        <dbReference type="ARBA" id="ARBA00023033"/>
    </source>
</evidence>
<proteinExistence type="predicted"/>
<accession>A0A7W8ADW1</accession>
<feature type="domain" description="Luciferase-like" evidence="5">
    <location>
        <begin position="13"/>
        <end position="233"/>
    </location>
</feature>
<dbReference type="AlphaFoldDB" id="A0A7W8ADW1"/>
<comment type="caution">
    <text evidence="6">The sequence shown here is derived from an EMBL/GenBank/DDBJ whole genome shotgun (WGS) entry which is preliminary data.</text>
</comment>
<keyword evidence="7" id="KW-1185">Reference proteome</keyword>
<protein>
    <submittedName>
        <fullName evidence="6">Alkanesulfonate monooxygenase SsuD/methylene tetrahydromethanopterin reductase-like flavin-dependent oxidoreductase (Luciferase family)</fullName>
    </submittedName>
</protein>
<evidence type="ECO:0000313" key="7">
    <source>
        <dbReference type="Proteomes" id="UP000568380"/>
    </source>
</evidence>
<evidence type="ECO:0000259" key="5">
    <source>
        <dbReference type="Pfam" id="PF00296"/>
    </source>
</evidence>
<evidence type="ECO:0000256" key="2">
    <source>
        <dbReference type="ARBA" id="ARBA00022643"/>
    </source>
</evidence>
<evidence type="ECO:0000256" key="3">
    <source>
        <dbReference type="ARBA" id="ARBA00023002"/>
    </source>
</evidence>
<sequence length="301" mass="30822">MVKIGVGLPTMQETEKLGPDGVARAARLAEEAGLDSVGAADVLIGDGTLALESVVTLATAAAVTERVKLDFGVLSAPTRPVAMMAAQVQTLQYLSRGRVRLGVGIGGFPGSPFWTAIGATGANRGRAADEALQVLPGLIAGRPTQVGDGPEVTLAPGTAVPPLLVGSGTGDAALRRVARYADGWLPSGLTPAQLKVAVDRLRELADEYGRPTPFVHVGVHAVLGDDPEAKRAMEAQLAGFFQLSPEEIREATVSGSPQEAAERVAAFAEAGAAEVGFGIDGSDFLHQIELAGAVNAYVTQG</sequence>
<dbReference type="RefSeq" id="WP_184974570.1">
    <property type="nucleotide sequence ID" value="NZ_JACHIN010000023.1"/>
</dbReference>
<keyword evidence="2" id="KW-0288">FMN</keyword>